<gene>
    <name evidence="2" type="ORF">H8709_08245</name>
</gene>
<comment type="caution">
    <text evidence="2">The sequence shown here is derived from an EMBL/GenBank/DDBJ whole genome shotgun (WGS) entry which is preliminary data.</text>
</comment>
<sequence length="364" mass="40740">MVKKTVALLMAAILLMLCVLPASAISVEQDMYLLYKSDEKMDENGNRFVDLIFCYVDETGNSVKLTTFNRKEPANSSKPGDIVSADVIFGRSACEAKAFFDGDRGYWVVRLTTTNPTALESIPKFEIQVSASRIVETEKGVKRLKYKFDDIKMTELNKASGITNGQVLYALQNNEGVLEDPECSNVTKEGMKAALGKDITFDFEGYEVGFQNSQIQDAINLFAVKKMITPVSKHYNTDGILATIMFWDTQELASPATITVEMDEFSDHREAYAYVYRYENGRMALYTDKAAYSDDMDEVSFTTDKLGSFIVSSKPLEELPVIDTGDQEGDDEYATPEEKLVSRALEAMDRAFYIYNAYEPTAAV</sequence>
<reference evidence="2" key="1">
    <citation type="submission" date="2020-08" db="EMBL/GenBank/DDBJ databases">
        <title>Genome public.</title>
        <authorList>
            <person name="Liu C."/>
            <person name="Sun Q."/>
        </authorList>
    </citation>
    <scope>NUCLEOTIDE SEQUENCE</scope>
    <source>
        <strain evidence="2">NSJ-54</strain>
    </source>
</reference>
<proteinExistence type="predicted"/>
<accession>A0A926EEW8</accession>
<dbReference type="EMBL" id="JACRTC010000005">
    <property type="protein sequence ID" value="MBC8570816.1"/>
    <property type="molecule type" value="Genomic_DNA"/>
</dbReference>
<evidence type="ECO:0000313" key="3">
    <source>
        <dbReference type="Proteomes" id="UP000660861"/>
    </source>
</evidence>
<keyword evidence="3" id="KW-1185">Reference proteome</keyword>
<name>A0A926EEW8_9FIRM</name>
<keyword evidence="1" id="KW-0732">Signal</keyword>
<organism evidence="2 3">
    <name type="scientific">Zongyangia hominis</name>
    <dbReference type="NCBI Taxonomy" id="2763677"/>
    <lineage>
        <taxon>Bacteria</taxon>
        <taxon>Bacillati</taxon>
        <taxon>Bacillota</taxon>
        <taxon>Clostridia</taxon>
        <taxon>Eubacteriales</taxon>
        <taxon>Oscillospiraceae</taxon>
        <taxon>Zongyangia</taxon>
    </lineage>
</organism>
<dbReference type="AlphaFoldDB" id="A0A926EEW8"/>
<protein>
    <submittedName>
        <fullName evidence="2">Uncharacterized protein</fullName>
    </submittedName>
</protein>
<feature type="signal peptide" evidence="1">
    <location>
        <begin position="1"/>
        <end position="24"/>
    </location>
</feature>
<evidence type="ECO:0000256" key="1">
    <source>
        <dbReference type="SAM" id="SignalP"/>
    </source>
</evidence>
<feature type="chain" id="PRO_5037692984" evidence="1">
    <location>
        <begin position="25"/>
        <end position="364"/>
    </location>
</feature>
<evidence type="ECO:0000313" key="2">
    <source>
        <dbReference type="EMBL" id="MBC8570816.1"/>
    </source>
</evidence>
<dbReference type="Proteomes" id="UP000660861">
    <property type="component" value="Unassembled WGS sequence"/>
</dbReference>
<dbReference type="RefSeq" id="WP_262397910.1">
    <property type="nucleotide sequence ID" value="NZ_JACRTC010000005.1"/>
</dbReference>